<comment type="subcellular location">
    <subcellularLocation>
        <location evidence="1">Membrane</location>
        <topology evidence="1">Multi-pass membrane protein</topology>
    </subcellularLocation>
</comment>
<keyword evidence="9" id="KW-1185">Reference proteome</keyword>
<dbReference type="InterPro" id="IPR008253">
    <property type="entry name" value="Marvel"/>
</dbReference>
<keyword evidence="2 5" id="KW-0812">Transmembrane</keyword>
<feature type="non-terminal residue" evidence="8">
    <location>
        <position position="1"/>
    </location>
</feature>
<feature type="transmembrane region" description="Helical" evidence="6">
    <location>
        <begin position="104"/>
        <end position="128"/>
    </location>
</feature>
<name>A0AAW0XN99_CHEQU</name>
<sequence>GVFFQIFPANNGLLQTPGNNAGQEPRTQVFHPTAVRYKMSTQVTVHRMVTTTTTSAFLINTGYLKTFPGILQIFQIILGCVEIGIIGHYIHWSYNTDVLVPELFFLQVATTCLITTTLLLFSFLCSIATASIIPKTLFEMLYHIVAVLLYFASALCLLIYLTDNTAYRRKGHSLTLRTAASVVLLHGTLSYLLVCSSINLLREVVSRNEGYKIYEKGYNSKIFSGGLGLVNCALYVLSSVYSVRTFRRG</sequence>
<evidence type="ECO:0000256" key="1">
    <source>
        <dbReference type="ARBA" id="ARBA00004141"/>
    </source>
</evidence>
<evidence type="ECO:0000313" key="8">
    <source>
        <dbReference type="EMBL" id="KAK8746053.1"/>
    </source>
</evidence>
<keyword evidence="3 6" id="KW-1133">Transmembrane helix</keyword>
<accession>A0AAW0XN99</accession>
<dbReference type="GO" id="GO:0016020">
    <property type="term" value="C:membrane"/>
    <property type="evidence" value="ECO:0007669"/>
    <property type="project" value="UniProtKB-SubCell"/>
</dbReference>
<dbReference type="PANTHER" id="PTHR22776:SF15">
    <property type="entry name" value="CKLF-LIKE MARVEL TRANSMEMBRANE DOMAIN-CONTAINING PROTEIN 2"/>
    <property type="match status" value="1"/>
</dbReference>
<reference evidence="8 9" key="1">
    <citation type="journal article" date="2024" name="BMC Genomics">
        <title>Genome assembly of redclaw crayfish (Cherax quadricarinatus) provides insights into its immune adaptation and hypoxia tolerance.</title>
        <authorList>
            <person name="Liu Z."/>
            <person name="Zheng J."/>
            <person name="Li H."/>
            <person name="Fang K."/>
            <person name="Wang S."/>
            <person name="He J."/>
            <person name="Zhou D."/>
            <person name="Weng S."/>
            <person name="Chi M."/>
            <person name="Gu Z."/>
            <person name="He J."/>
            <person name="Li F."/>
            <person name="Wang M."/>
        </authorList>
    </citation>
    <scope>NUCLEOTIDE SEQUENCE [LARGE SCALE GENOMIC DNA]</scope>
    <source>
        <strain evidence="8">ZL_2023a</strain>
    </source>
</reference>
<dbReference type="PANTHER" id="PTHR22776">
    <property type="entry name" value="MARVEL-CONTAINING POTENTIAL LIPID RAFT-ASSOCIATED PROTEIN"/>
    <property type="match status" value="1"/>
</dbReference>
<keyword evidence="4 5" id="KW-0472">Membrane</keyword>
<dbReference type="Pfam" id="PF01284">
    <property type="entry name" value="MARVEL"/>
    <property type="match status" value="1"/>
</dbReference>
<dbReference type="EMBL" id="JARKIK010000018">
    <property type="protein sequence ID" value="KAK8746053.1"/>
    <property type="molecule type" value="Genomic_DNA"/>
</dbReference>
<feature type="transmembrane region" description="Helical" evidence="6">
    <location>
        <begin position="181"/>
        <end position="201"/>
    </location>
</feature>
<feature type="domain" description="MARVEL" evidence="7">
    <location>
        <begin position="63"/>
        <end position="247"/>
    </location>
</feature>
<evidence type="ECO:0000256" key="5">
    <source>
        <dbReference type="PROSITE-ProRule" id="PRU00581"/>
    </source>
</evidence>
<evidence type="ECO:0000313" key="9">
    <source>
        <dbReference type="Proteomes" id="UP001445076"/>
    </source>
</evidence>
<evidence type="ECO:0000256" key="6">
    <source>
        <dbReference type="SAM" id="Phobius"/>
    </source>
</evidence>
<dbReference type="PROSITE" id="PS51225">
    <property type="entry name" value="MARVEL"/>
    <property type="match status" value="1"/>
</dbReference>
<dbReference type="AlphaFoldDB" id="A0AAW0XN99"/>
<organism evidence="8 9">
    <name type="scientific">Cherax quadricarinatus</name>
    <name type="common">Australian red claw crayfish</name>
    <dbReference type="NCBI Taxonomy" id="27406"/>
    <lineage>
        <taxon>Eukaryota</taxon>
        <taxon>Metazoa</taxon>
        <taxon>Ecdysozoa</taxon>
        <taxon>Arthropoda</taxon>
        <taxon>Crustacea</taxon>
        <taxon>Multicrustacea</taxon>
        <taxon>Malacostraca</taxon>
        <taxon>Eumalacostraca</taxon>
        <taxon>Eucarida</taxon>
        <taxon>Decapoda</taxon>
        <taxon>Pleocyemata</taxon>
        <taxon>Astacidea</taxon>
        <taxon>Parastacoidea</taxon>
        <taxon>Parastacidae</taxon>
        <taxon>Cherax</taxon>
    </lineage>
</organism>
<comment type="caution">
    <text evidence="8">The sequence shown here is derived from an EMBL/GenBank/DDBJ whole genome shotgun (WGS) entry which is preliminary data.</text>
</comment>
<evidence type="ECO:0000256" key="4">
    <source>
        <dbReference type="ARBA" id="ARBA00023136"/>
    </source>
</evidence>
<dbReference type="InterPro" id="IPR050578">
    <property type="entry name" value="MARVEL-CKLF_proteins"/>
</dbReference>
<evidence type="ECO:0000259" key="7">
    <source>
        <dbReference type="PROSITE" id="PS51225"/>
    </source>
</evidence>
<feature type="transmembrane region" description="Helical" evidence="6">
    <location>
        <begin position="222"/>
        <end position="243"/>
    </location>
</feature>
<gene>
    <name evidence="8" type="ORF">OTU49_017242</name>
</gene>
<feature type="transmembrane region" description="Helical" evidence="6">
    <location>
        <begin position="140"/>
        <end position="161"/>
    </location>
</feature>
<feature type="transmembrane region" description="Helical" evidence="6">
    <location>
        <begin position="73"/>
        <end position="92"/>
    </location>
</feature>
<proteinExistence type="predicted"/>
<dbReference type="Proteomes" id="UP001445076">
    <property type="component" value="Unassembled WGS sequence"/>
</dbReference>
<evidence type="ECO:0000256" key="2">
    <source>
        <dbReference type="ARBA" id="ARBA00022692"/>
    </source>
</evidence>
<evidence type="ECO:0000256" key="3">
    <source>
        <dbReference type="ARBA" id="ARBA00022989"/>
    </source>
</evidence>
<protein>
    <recommendedName>
        <fullName evidence="7">MARVEL domain-containing protein</fullName>
    </recommendedName>
</protein>